<dbReference type="Proteomes" id="UP001607302">
    <property type="component" value="Unassembled WGS sequence"/>
</dbReference>
<sequence>MPASSRFYLNNGYYKNIFFKYLEARVSSMEREWKCLDHSGITKQSRLIRGLKDNSLAVKFGRPLL</sequence>
<evidence type="ECO:0000313" key="2">
    <source>
        <dbReference type="Proteomes" id="UP001607302"/>
    </source>
</evidence>
<comment type="caution">
    <text evidence="1">The sequence shown here is derived from an EMBL/GenBank/DDBJ whole genome shotgun (WGS) entry which is preliminary data.</text>
</comment>
<proteinExistence type="predicted"/>
<organism evidence="1 2">
    <name type="scientific">Vespula squamosa</name>
    <name type="common">Southern yellow jacket</name>
    <name type="synonym">Wasp</name>
    <dbReference type="NCBI Taxonomy" id="30214"/>
    <lineage>
        <taxon>Eukaryota</taxon>
        <taxon>Metazoa</taxon>
        <taxon>Ecdysozoa</taxon>
        <taxon>Arthropoda</taxon>
        <taxon>Hexapoda</taxon>
        <taxon>Insecta</taxon>
        <taxon>Pterygota</taxon>
        <taxon>Neoptera</taxon>
        <taxon>Endopterygota</taxon>
        <taxon>Hymenoptera</taxon>
        <taxon>Apocrita</taxon>
        <taxon>Aculeata</taxon>
        <taxon>Vespoidea</taxon>
        <taxon>Vespidae</taxon>
        <taxon>Vespinae</taxon>
        <taxon>Vespula</taxon>
    </lineage>
</organism>
<keyword evidence="2" id="KW-1185">Reference proteome</keyword>
<accession>A0ABD2ACE4</accession>
<reference evidence="1 2" key="1">
    <citation type="journal article" date="2024" name="Ann. Entomol. Soc. Am.">
        <title>Genomic analyses of the southern and eastern yellowjacket wasps (Hymenoptera: Vespidae) reveal evolutionary signatures of social life.</title>
        <authorList>
            <person name="Catto M.A."/>
            <person name="Caine P.B."/>
            <person name="Orr S.E."/>
            <person name="Hunt B.G."/>
            <person name="Goodisman M.A.D."/>
        </authorList>
    </citation>
    <scope>NUCLEOTIDE SEQUENCE [LARGE SCALE GENOMIC DNA]</scope>
    <source>
        <strain evidence="1">233</strain>
        <tissue evidence="1">Head and thorax</tissue>
    </source>
</reference>
<dbReference type="EMBL" id="JAUDFV010000152">
    <property type="protein sequence ID" value="KAL2718200.1"/>
    <property type="molecule type" value="Genomic_DNA"/>
</dbReference>
<gene>
    <name evidence="1" type="ORF">V1478_012076</name>
</gene>
<dbReference type="AlphaFoldDB" id="A0ABD2ACE4"/>
<evidence type="ECO:0000313" key="1">
    <source>
        <dbReference type="EMBL" id="KAL2718200.1"/>
    </source>
</evidence>
<protein>
    <submittedName>
        <fullName evidence="1">Uncharacterized protein</fullName>
    </submittedName>
</protein>
<name>A0ABD2ACE4_VESSQ</name>